<evidence type="ECO:0000313" key="1">
    <source>
        <dbReference type="EMBL" id="VBA53870.1"/>
    </source>
</evidence>
<gene>
    <name evidence="1" type="ORF">LAUMK142_04351</name>
</gene>
<dbReference type="EMBL" id="UPHU01000001">
    <property type="protein sequence ID" value="VBA53870.1"/>
    <property type="molecule type" value="Genomic_DNA"/>
</dbReference>
<reference evidence="1 2" key="1">
    <citation type="submission" date="2018-09" db="EMBL/GenBank/DDBJ databases">
        <authorList>
            <person name="Tagini F."/>
        </authorList>
    </citation>
    <scope>NUCLEOTIDE SEQUENCE [LARGE SCALE GENOMIC DNA]</scope>
    <source>
        <strain evidence="1 2">MK142</strain>
    </source>
</reference>
<evidence type="ECO:0000313" key="2">
    <source>
        <dbReference type="Proteomes" id="UP000268285"/>
    </source>
</evidence>
<sequence>MLHQFLSNQTGYQQTLATAMQSAIQNFPADLATVPAAIQNLLSGDPAAALQTIINQQMGYAQTINTALHSAAQDFGIGVAGLHDTFQAALQDLATGNVNGAVGDISTGLRNLFLTGFEPTVDLDTGIITITPTGTLGDLIPTLAIPGQMAQNFTNLLPAGSIPAQIS</sequence>
<accession>A0A498QXI7</accession>
<name>A0A498QXI7_9MYCO</name>
<dbReference type="AlphaFoldDB" id="A0A498QXI7"/>
<dbReference type="RefSeq" id="WP_122502483.1">
    <property type="nucleotide sequence ID" value="NZ_UPHU01000001.1"/>
</dbReference>
<organism evidence="1 2">
    <name type="scientific">Mycobacterium pseudokansasii</name>
    <dbReference type="NCBI Taxonomy" id="2341080"/>
    <lineage>
        <taxon>Bacteria</taxon>
        <taxon>Bacillati</taxon>
        <taxon>Actinomycetota</taxon>
        <taxon>Actinomycetes</taxon>
        <taxon>Mycobacteriales</taxon>
        <taxon>Mycobacteriaceae</taxon>
        <taxon>Mycobacterium</taxon>
    </lineage>
</organism>
<keyword evidence="2" id="KW-1185">Reference proteome</keyword>
<protein>
    <submittedName>
        <fullName evidence="1">PE-PGRS family protein PE_PGRS30</fullName>
    </submittedName>
</protein>
<proteinExistence type="predicted"/>
<dbReference type="Proteomes" id="UP000268285">
    <property type="component" value="Unassembled WGS sequence"/>
</dbReference>
<dbReference type="OrthoDB" id="4700616at2"/>